<evidence type="ECO:0000313" key="1">
    <source>
        <dbReference type="EMBL" id="KIJ63075.1"/>
    </source>
</evidence>
<protein>
    <submittedName>
        <fullName evidence="1">Uncharacterized protein</fullName>
    </submittedName>
</protein>
<reference evidence="1 2" key="1">
    <citation type="submission" date="2014-04" db="EMBL/GenBank/DDBJ databases">
        <title>Evolutionary Origins and Diversification of the Mycorrhizal Mutualists.</title>
        <authorList>
            <consortium name="DOE Joint Genome Institute"/>
            <consortium name="Mycorrhizal Genomics Consortium"/>
            <person name="Kohler A."/>
            <person name="Kuo A."/>
            <person name="Nagy L.G."/>
            <person name="Floudas D."/>
            <person name="Copeland A."/>
            <person name="Barry K.W."/>
            <person name="Cichocki N."/>
            <person name="Veneault-Fourrey C."/>
            <person name="LaButti K."/>
            <person name="Lindquist E.A."/>
            <person name="Lipzen A."/>
            <person name="Lundell T."/>
            <person name="Morin E."/>
            <person name="Murat C."/>
            <person name="Riley R."/>
            <person name="Ohm R."/>
            <person name="Sun H."/>
            <person name="Tunlid A."/>
            <person name="Henrissat B."/>
            <person name="Grigoriev I.V."/>
            <person name="Hibbett D.S."/>
            <person name="Martin F."/>
        </authorList>
    </citation>
    <scope>NUCLEOTIDE SEQUENCE [LARGE SCALE GENOMIC DNA]</scope>
    <source>
        <strain evidence="1 2">MD-312</strain>
    </source>
</reference>
<dbReference type="HOGENOM" id="CLU_021164_0_0_1"/>
<dbReference type="SUPFAM" id="SSF52047">
    <property type="entry name" value="RNI-like"/>
    <property type="match status" value="1"/>
</dbReference>
<dbReference type="Proteomes" id="UP000053820">
    <property type="component" value="Unassembled WGS sequence"/>
</dbReference>
<dbReference type="AlphaFoldDB" id="A0A0C9VXS9"/>
<dbReference type="EMBL" id="KN839852">
    <property type="protein sequence ID" value="KIJ63075.1"/>
    <property type="molecule type" value="Genomic_DNA"/>
</dbReference>
<dbReference type="InterPro" id="IPR032675">
    <property type="entry name" value="LRR_dom_sf"/>
</dbReference>
<organism evidence="1 2">
    <name type="scientific">Hydnomerulius pinastri MD-312</name>
    <dbReference type="NCBI Taxonomy" id="994086"/>
    <lineage>
        <taxon>Eukaryota</taxon>
        <taxon>Fungi</taxon>
        <taxon>Dikarya</taxon>
        <taxon>Basidiomycota</taxon>
        <taxon>Agaricomycotina</taxon>
        <taxon>Agaricomycetes</taxon>
        <taxon>Agaricomycetidae</taxon>
        <taxon>Boletales</taxon>
        <taxon>Boletales incertae sedis</taxon>
        <taxon>Leucogyrophana</taxon>
    </lineage>
</organism>
<name>A0A0C9VXS9_9AGAM</name>
<dbReference type="OrthoDB" id="2669171at2759"/>
<gene>
    <name evidence="1" type="ORF">HYDPIDRAFT_113627</name>
</gene>
<dbReference type="Gene3D" id="3.80.10.10">
    <property type="entry name" value="Ribonuclease Inhibitor"/>
    <property type="match status" value="1"/>
</dbReference>
<keyword evidence="2" id="KW-1185">Reference proteome</keyword>
<feature type="non-terminal residue" evidence="1">
    <location>
        <position position="1"/>
    </location>
</feature>
<sequence>MLRMTPTSSLTPNLRYLNWRGTSPGYVPLLPLFLSPKLEDLIIPAEYSNGSWLATIPPLCPSVKSLTIQGDSLIPAKLAFLHQWANLKELCSPKTALTEEAFATCVFRCRLEKLWIKVTRSFLAGLQEVLKPFDLGGAVFKDLSTFAIRSAEGVDLVSDLLVALPKVNCTCFATYCNLESRTGDLVSFFETASNNLDVSELRTFTAKRDGLWGAELCPHLDMDAIRPLLQFRRLYSLDINTACFDMDDRGLEELATAFPGLNILQIVTCTSSSKSRITLPGLIPLLKRCPALKKLTISVDTATLADSDERPGGGVCNTRMTELWLPYSPLHNAALVAAFLSAIMPRVTTIHVDGKNFSLWRDVPWLMRAFAMTRKQEEKWYSEH</sequence>
<evidence type="ECO:0000313" key="2">
    <source>
        <dbReference type="Proteomes" id="UP000053820"/>
    </source>
</evidence>
<accession>A0A0C9VXS9</accession>
<proteinExistence type="predicted"/>